<dbReference type="AlphaFoldDB" id="A0A165FJ94"/>
<keyword evidence="7" id="KW-1133">Transmembrane helix</keyword>
<dbReference type="PANTHER" id="PTHR44936:SF10">
    <property type="entry name" value="SENSOR PROTEIN RSTB"/>
    <property type="match status" value="1"/>
</dbReference>
<keyword evidence="10" id="KW-1185">Reference proteome</keyword>
<sequence>MTPFSPAEPGSAPLARAALAVARVRDAMLALAAVGCAALALSGVVLPWWLVAQALATLFAVNRLGVAALARGSAPRRWLAVGLVADLVALTELLAFTGGAANPLASLYLPVVLIGALLAPGRLAWALALAAALAYGLLFRFHLPWPLAGGDAAYAFKLHLIGMWLTFALSALLIAGFVAGLSRRLAEQHAALAKAREAQLADEQLVALGVQAAGAAHALSTPLNTLTLLAGELHSETADRPELAADWAAMETALARCREALAELKAGVEPAPPPEPPGAAFARRLEAWRALKPGVALEAELPVGGAPLALPPLFWPAFFNLLNNAAEADPDAVSLAVRVDGARLLVDIVNPKGRLSDAQLARAGLAPLSSDKPAGLGLGVMLSHATLSRLGGTVRLENRAGGGVLARVTLPLDGNGEVKT</sequence>
<comment type="catalytic activity">
    <reaction evidence="1">
        <text>ATP + protein L-histidine = ADP + protein N-phospho-L-histidine.</text>
        <dbReference type="EC" id="2.7.13.3"/>
    </reaction>
</comment>
<dbReference type="InterPro" id="IPR003594">
    <property type="entry name" value="HATPase_dom"/>
</dbReference>
<keyword evidence="4" id="KW-0547">Nucleotide-binding</keyword>
<keyword evidence="5 9" id="KW-0418">Kinase</keyword>
<feature type="transmembrane region" description="Helical" evidence="7">
    <location>
        <begin position="158"/>
        <end position="181"/>
    </location>
</feature>
<evidence type="ECO:0000313" key="10">
    <source>
        <dbReference type="Proteomes" id="UP000076625"/>
    </source>
</evidence>
<dbReference type="PROSITE" id="PS50109">
    <property type="entry name" value="HIS_KIN"/>
    <property type="match status" value="1"/>
</dbReference>
<keyword evidence="7" id="KW-0472">Membrane</keyword>
<keyword evidence="3" id="KW-0808">Transferase</keyword>
<organism evidence="9 10">
    <name type="scientific">Crenobacter luteus</name>
    <dbReference type="NCBI Taxonomy" id="1452487"/>
    <lineage>
        <taxon>Bacteria</taxon>
        <taxon>Pseudomonadati</taxon>
        <taxon>Pseudomonadota</taxon>
        <taxon>Betaproteobacteria</taxon>
        <taxon>Neisseriales</taxon>
        <taxon>Neisseriaceae</taxon>
        <taxon>Crenobacter</taxon>
    </lineage>
</organism>
<dbReference type="EC" id="2.7.13.3" evidence="2"/>
<dbReference type="Pfam" id="PF02518">
    <property type="entry name" value="HATPase_c"/>
    <property type="match status" value="1"/>
</dbReference>
<dbReference type="EMBL" id="LQQU01000013">
    <property type="protein sequence ID" value="KZE33452.1"/>
    <property type="molecule type" value="Genomic_DNA"/>
</dbReference>
<keyword evidence="7" id="KW-0812">Transmembrane</keyword>
<gene>
    <name evidence="9" type="ORF">AVW16_07870</name>
</gene>
<evidence type="ECO:0000256" key="3">
    <source>
        <dbReference type="ARBA" id="ARBA00022679"/>
    </source>
</evidence>
<reference evidence="10" key="1">
    <citation type="submission" date="2016-01" db="EMBL/GenBank/DDBJ databases">
        <title>Draft genome of Chromobacterium sp. F49.</title>
        <authorList>
            <person name="Hong K.W."/>
        </authorList>
    </citation>
    <scope>NUCLEOTIDE SEQUENCE [LARGE SCALE GENOMIC DNA]</scope>
    <source>
        <strain evidence="10">CN10</strain>
    </source>
</reference>
<evidence type="ECO:0000256" key="7">
    <source>
        <dbReference type="SAM" id="Phobius"/>
    </source>
</evidence>
<dbReference type="GO" id="GO:0000155">
    <property type="term" value="F:phosphorelay sensor kinase activity"/>
    <property type="evidence" value="ECO:0007669"/>
    <property type="project" value="TreeGrafter"/>
</dbReference>
<dbReference type="STRING" id="1452487.AVW16_07870"/>
<name>A0A165FJ94_9NEIS</name>
<dbReference type="Proteomes" id="UP000076625">
    <property type="component" value="Unassembled WGS sequence"/>
</dbReference>
<dbReference type="GO" id="GO:0005886">
    <property type="term" value="C:plasma membrane"/>
    <property type="evidence" value="ECO:0007669"/>
    <property type="project" value="TreeGrafter"/>
</dbReference>
<comment type="caution">
    <text evidence="9">The sequence shown here is derived from an EMBL/GenBank/DDBJ whole genome shotgun (WGS) entry which is preliminary data.</text>
</comment>
<feature type="transmembrane region" description="Helical" evidence="7">
    <location>
        <begin position="108"/>
        <end position="138"/>
    </location>
</feature>
<feature type="domain" description="Histidine kinase" evidence="8">
    <location>
        <begin position="214"/>
        <end position="414"/>
    </location>
</feature>
<evidence type="ECO:0000256" key="6">
    <source>
        <dbReference type="ARBA" id="ARBA00022840"/>
    </source>
</evidence>
<dbReference type="OrthoDB" id="9785252at2"/>
<dbReference type="RefSeq" id="WP_066610744.1">
    <property type="nucleotide sequence ID" value="NZ_LQQU01000013.1"/>
</dbReference>
<dbReference type="Gene3D" id="3.30.565.10">
    <property type="entry name" value="Histidine kinase-like ATPase, C-terminal domain"/>
    <property type="match status" value="1"/>
</dbReference>
<evidence type="ECO:0000259" key="8">
    <source>
        <dbReference type="PROSITE" id="PS50109"/>
    </source>
</evidence>
<evidence type="ECO:0000256" key="1">
    <source>
        <dbReference type="ARBA" id="ARBA00000085"/>
    </source>
</evidence>
<evidence type="ECO:0000313" key="9">
    <source>
        <dbReference type="EMBL" id="KZE33452.1"/>
    </source>
</evidence>
<feature type="transmembrane region" description="Helical" evidence="7">
    <location>
        <begin position="29"/>
        <end position="50"/>
    </location>
</feature>
<evidence type="ECO:0000256" key="2">
    <source>
        <dbReference type="ARBA" id="ARBA00012438"/>
    </source>
</evidence>
<keyword evidence="6" id="KW-0067">ATP-binding</keyword>
<evidence type="ECO:0000256" key="4">
    <source>
        <dbReference type="ARBA" id="ARBA00022741"/>
    </source>
</evidence>
<dbReference type="InterPro" id="IPR005467">
    <property type="entry name" value="His_kinase_dom"/>
</dbReference>
<dbReference type="InterPro" id="IPR050980">
    <property type="entry name" value="2C_sensor_his_kinase"/>
</dbReference>
<dbReference type="GO" id="GO:0005524">
    <property type="term" value="F:ATP binding"/>
    <property type="evidence" value="ECO:0007669"/>
    <property type="project" value="UniProtKB-KW"/>
</dbReference>
<protein>
    <recommendedName>
        <fullName evidence="2">histidine kinase</fullName>
        <ecNumber evidence="2">2.7.13.3</ecNumber>
    </recommendedName>
</protein>
<evidence type="ECO:0000256" key="5">
    <source>
        <dbReference type="ARBA" id="ARBA00022777"/>
    </source>
</evidence>
<proteinExistence type="predicted"/>
<dbReference type="InterPro" id="IPR036890">
    <property type="entry name" value="HATPase_C_sf"/>
</dbReference>
<dbReference type="PANTHER" id="PTHR44936">
    <property type="entry name" value="SENSOR PROTEIN CREC"/>
    <property type="match status" value="1"/>
</dbReference>
<accession>A0A165FJ94</accession>
<dbReference type="SUPFAM" id="SSF55874">
    <property type="entry name" value="ATPase domain of HSP90 chaperone/DNA topoisomerase II/histidine kinase"/>
    <property type="match status" value="1"/>
</dbReference>